<accession>A0A315VDC8</accession>
<keyword evidence="2" id="KW-1185">Reference proteome</keyword>
<evidence type="ECO:0000313" key="2">
    <source>
        <dbReference type="Proteomes" id="UP000250572"/>
    </source>
</evidence>
<sequence>MTLLSQLIPFSFTQMLPPPLLLVAFFFRDDGLPKLVLLFFLPLSHPLFTKSSPSLQLAACGISSENVSALPRCATSKPLTKANLHPTTHNFIITAHHVPCYSITIADYLSCSKFQVFCCLCPSAGIHLTPILPFEDLLLH</sequence>
<dbReference type="EMBL" id="NHOQ01002451">
    <property type="protein sequence ID" value="PWA16998.1"/>
    <property type="molecule type" value="Genomic_DNA"/>
</dbReference>
<protein>
    <submittedName>
        <fullName evidence="1">Uncharacterized protein</fullName>
    </submittedName>
</protein>
<comment type="caution">
    <text evidence="1">The sequence shown here is derived from an EMBL/GenBank/DDBJ whole genome shotgun (WGS) entry which is preliminary data.</text>
</comment>
<dbReference type="AlphaFoldDB" id="A0A315VDC8"/>
<reference evidence="1 2" key="1">
    <citation type="journal article" date="2018" name="G3 (Bethesda)">
        <title>A High-Quality Reference Genome for the Invasive Mosquitofish Gambusia affinis Using a Chicago Library.</title>
        <authorList>
            <person name="Hoffberg S.L."/>
            <person name="Troendle N.J."/>
            <person name="Glenn T.C."/>
            <person name="Mahmud O."/>
            <person name="Louha S."/>
            <person name="Chalopin D."/>
            <person name="Bennetzen J.L."/>
            <person name="Mauricio R."/>
        </authorList>
    </citation>
    <scope>NUCLEOTIDE SEQUENCE [LARGE SCALE GENOMIC DNA]</scope>
    <source>
        <strain evidence="1">NE01/NJP1002.9</strain>
        <tissue evidence="1">Muscle</tissue>
    </source>
</reference>
<name>A0A315VDC8_GAMAF</name>
<dbReference type="Proteomes" id="UP000250572">
    <property type="component" value="Unassembled WGS sequence"/>
</dbReference>
<evidence type="ECO:0000313" key="1">
    <source>
        <dbReference type="EMBL" id="PWA16998.1"/>
    </source>
</evidence>
<organism evidence="1 2">
    <name type="scientific">Gambusia affinis</name>
    <name type="common">Western mosquitofish</name>
    <name type="synonym">Heterandria affinis</name>
    <dbReference type="NCBI Taxonomy" id="33528"/>
    <lineage>
        <taxon>Eukaryota</taxon>
        <taxon>Metazoa</taxon>
        <taxon>Chordata</taxon>
        <taxon>Craniata</taxon>
        <taxon>Vertebrata</taxon>
        <taxon>Euteleostomi</taxon>
        <taxon>Actinopterygii</taxon>
        <taxon>Neopterygii</taxon>
        <taxon>Teleostei</taxon>
        <taxon>Neoteleostei</taxon>
        <taxon>Acanthomorphata</taxon>
        <taxon>Ovalentaria</taxon>
        <taxon>Atherinomorphae</taxon>
        <taxon>Cyprinodontiformes</taxon>
        <taxon>Poeciliidae</taxon>
        <taxon>Poeciliinae</taxon>
        <taxon>Gambusia</taxon>
    </lineage>
</organism>
<gene>
    <name evidence="1" type="ORF">CCH79_00019458</name>
</gene>
<proteinExistence type="predicted"/>